<organism evidence="2 3">
    <name type="scientific">Clostridium neonatale</name>
    <dbReference type="NCBI Taxonomy" id="137838"/>
    <lineage>
        <taxon>Bacteria</taxon>
        <taxon>Bacillati</taxon>
        <taxon>Bacillota</taxon>
        <taxon>Clostridia</taxon>
        <taxon>Eubacteriales</taxon>
        <taxon>Clostridiaceae</taxon>
        <taxon>Clostridium</taxon>
    </lineage>
</organism>
<dbReference type="AlphaFoldDB" id="A0AA86MQB1"/>
<feature type="transmembrane region" description="Helical" evidence="1">
    <location>
        <begin position="6"/>
        <end position="26"/>
    </location>
</feature>
<evidence type="ECO:0008006" key="4">
    <source>
        <dbReference type="Google" id="ProtNLM"/>
    </source>
</evidence>
<accession>A0AA86MQB1</accession>
<evidence type="ECO:0000313" key="2">
    <source>
        <dbReference type="EMBL" id="CAG9710166.1"/>
    </source>
</evidence>
<evidence type="ECO:0000313" key="3">
    <source>
        <dbReference type="Proteomes" id="UP000789738"/>
    </source>
</evidence>
<keyword evidence="1" id="KW-0812">Transmembrane</keyword>
<sequence length="54" mass="6266">MAQFAFVFYSILIISILLRFISIILFKQISCFVYCPLGTMTQKICIVKNKSNKK</sequence>
<keyword evidence="1" id="KW-0472">Membrane</keyword>
<evidence type="ECO:0000256" key="1">
    <source>
        <dbReference type="SAM" id="Phobius"/>
    </source>
</evidence>
<proteinExistence type="predicted"/>
<dbReference type="EMBL" id="CAKJVE010000004">
    <property type="protein sequence ID" value="CAG9710166.1"/>
    <property type="molecule type" value="Genomic_DNA"/>
</dbReference>
<gene>
    <name evidence="2" type="ORF">CNEO_44630</name>
</gene>
<name>A0AA86MQB1_9CLOT</name>
<keyword evidence="1" id="KW-1133">Transmembrane helix</keyword>
<protein>
    <recommendedName>
        <fullName evidence="4">4Fe-4S binding protein</fullName>
    </recommendedName>
</protein>
<dbReference type="Proteomes" id="UP000789738">
    <property type="component" value="Unassembled WGS sequence"/>
</dbReference>
<reference evidence="2" key="1">
    <citation type="submission" date="2021-10" db="EMBL/GenBank/DDBJ databases">
        <authorList>
            <person name="Mesa V."/>
        </authorList>
    </citation>
    <scope>NUCLEOTIDE SEQUENCE</scope>
    <source>
        <strain evidence="2">CC3_PB</strain>
    </source>
</reference>
<comment type="caution">
    <text evidence="2">The sequence shown here is derived from an EMBL/GenBank/DDBJ whole genome shotgun (WGS) entry which is preliminary data.</text>
</comment>